<evidence type="ECO:0000256" key="1">
    <source>
        <dbReference type="SAM" id="MobiDB-lite"/>
    </source>
</evidence>
<feature type="compositionally biased region" description="Polar residues" evidence="1">
    <location>
        <begin position="214"/>
        <end position="223"/>
    </location>
</feature>
<protein>
    <recommendedName>
        <fullName evidence="6">Mid2 domain-containing protein</fullName>
    </recommendedName>
</protein>
<keyword evidence="2" id="KW-0472">Membrane</keyword>
<name>A0A4R5XF95_9AGAM</name>
<feature type="region of interest" description="Disordered" evidence="1">
    <location>
        <begin position="25"/>
        <end position="124"/>
    </location>
</feature>
<dbReference type="VEuPathDB" id="FungiDB:BD410DRAFT_892572"/>
<dbReference type="AlphaFoldDB" id="A0A4R5XF95"/>
<feature type="compositionally biased region" description="Basic and acidic residues" evidence="1">
    <location>
        <begin position="51"/>
        <end position="64"/>
    </location>
</feature>
<feature type="compositionally biased region" description="Pro residues" evidence="1">
    <location>
        <begin position="26"/>
        <end position="36"/>
    </location>
</feature>
<reference evidence="4 5" key="1">
    <citation type="submission" date="2018-06" db="EMBL/GenBank/DDBJ databases">
        <title>A transcriptomic atlas of mushroom development highlights an independent origin of complex multicellularity.</title>
        <authorList>
            <consortium name="DOE Joint Genome Institute"/>
            <person name="Krizsan K."/>
            <person name="Almasi E."/>
            <person name="Merenyi Z."/>
            <person name="Sahu N."/>
            <person name="Viragh M."/>
            <person name="Koszo T."/>
            <person name="Mondo S."/>
            <person name="Kiss B."/>
            <person name="Balint B."/>
            <person name="Kues U."/>
            <person name="Barry K."/>
            <person name="Hegedus J.C."/>
            <person name="Henrissat B."/>
            <person name="Johnson J."/>
            <person name="Lipzen A."/>
            <person name="Ohm R."/>
            <person name="Nagy I."/>
            <person name="Pangilinan J."/>
            <person name="Yan J."/>
            <person name="Xiong Y."/>
            <person name="Grigoriev I.V."/>
            <person name="Hibbett D.S."/>
            <person name="Nagy L.G."/>
        </authorList>
    </citation>
    <scope>NUCLEOTIDE SEQUENCE [LARGE SCALE GENOMIC DNA]</scope>
    <source>
        <strain evidence="4 5">SZMC22713</strain>
    </source>
</reference>
<proteinExistence type="predicted"/>
<evidence type="ECO:0000256" key="2">
    <source>
        <dbReference type="SAM" id="Phobius"/>
    </source>
</evidence>
<feature type="chain" id="PRO_5020459196" description="Mid2 domain-containing protein" evidence="3">
    <location>
        <begin position="22"/>
        <end position="243"/>
    </location>
</feature>
<keyword evidence="3" id="KW-0732">Signal</keyword>
<sequence>MHWRALYASCLFFVLLRYAAAQIPSAPSPTPSPVPSPVLVSDFVTTPRPSRTADRDDASEKEAPSTKNTSSHSVSHSHSHSLSHSRTGFRPPSTTPPFHFPNPANAPPAHTHHIPPSPTPTSTRHGISPAGILFSAIGGVVGLAVVLALLRCLYKYKRTPHRDRIAALLDRHRLDRELREMEEERITGHRPGVIVPPPPPYICAPNYDEAIASSHSNTNSFSGEQDPFASNDDRLSNHDREHV</sequence>
<keyword evidence="2" id="KW-0812">Transmembrane</keyword>
<evidence type="ECO:0000256" key="3">
    <source>
        <dbReference type="SAM" id="SignalP"/>
    </source>
</evidence>
<feature type="transmembrane region" description="Helical" evidence="2">
    <location>
        <begin position="132"/>
        <end position="154"/>
    </location>
</feature>
<feature type="compositionally biased region" description="Pro residues" evidence="1">
    <location>
        <begin position="93"/>
        <end position="106"/>
    </location>
</feature>
<feature type="compositionally biased region" description="Basic and acidic residues" evidence="1">
    <location>
        <begin position="231"/>
        <end position="243"/>
    </location>
</feature>
<evidence type="ECO:0000313" key="4">
    <source>
        <dbReference type="EMBL" id="TDL29235.1"/>
    </source>
</evidence>
<dbReference type="EMBL" id="ML170156">
    <property type="protein sequence ID" value="TDL29235.1"/>
    <property type="molecule type" value="Genomic_DNA"/>
</dbReference>
<keyword evidence="5" id="KW-1185">Reference proteome</keyword>
<feature type="signal peptide" evidence="3">
    <location>
        <begin position="1"/>
        <end position="21"/>
    </location>
</feature>
<evidence type="ECO:0000313" key="5">
    <source>
        <dbReference type="Proteomes" id="UP000294933"/>
    </source>
</evidence>
<evidence type="ECO:0008006" key="6">
    <source>
        <dbReference type="Google" id="ProtNLM"/>
    </source>
</evidence>
<organism evidence="4 5">
    <name type="scientific">Rickenella mellea</name>
    <dbReference type="NCBI Taxonomy" id="50990"/>
    <lineage>
        <taxon>Eukaryota</taxon>
        <taxon>Fungi</taxon>
        <taxon>Dikarya</taxon>
        <taxon>Basidiomycota</taxon>
        <taxon>Agaricomycotina</taxon>
        <taxon>Agaricomycetes</taxon>
        <taxon>Hymenochaetales</taxon>
        <taxon>Rickenellaceae</taxon>
        <taxon>Rickenella</taxon>
    </lineage>
</organism>
<gene>
    <name evidence="4" type="ORF">BD410DRAFT_892572</name>
</gene>
<feature type="region of interest" description="Disordered" evidence="1">
    <location>
        <begin position="214"/>
        <end position="243"/>
    </location>
</feature>
<accession>A0A4R5XF95</accession>
<keyword evidence="2" id="KW-1133">Transmembrane helix</keyword>
<dbReference type="Proteomes" id="UP000294933">
    <property type="component" value="Unassembled WGS sequence"/>
</dbReference>